<feature type="domain" description="P-type ATPase N-terminal" evidence="16">
    <location>
        <begin position="17"/>
        <end position="79"/>
    </location>
</feature>
<evidence type="ECO:0000256" key="3">
    <source>
        <dbReference type="ARBA" id="ARBA00022692"/>
    </source>
</evidence>
<dbReference type="KEGG" id="tva:4771893"/>
<dbReference type="PANTHER" id="PTHR24092:SF19">
    <property type="entry name" value="PHOSPHOLIPID-TRANSPORTING ATPASE"/>
    <property type="match status" value="1"/>
</dbReference>
<dbReference type="GO" id="GO:0000287">
    <property type="term" value="F:magnesium ion binding"/>
    <property type="evidence" value="ECO:0007669"/>
    <property type="project" value="UniProtKB-UniRule"/>
</dbReference>
<evidence type="ECO:0000259" key="17">
    <source>
        <dbReference type="Pfam" id="PF16212"/>
    </source>
</evidence>
<dbReference type="EMBL" id="DS113278">
    <property type="protein sequence ID" value="EAY13906.1"/>
    <property type="molecule type" value="Genomic_DNA"/>
</dbReference>
<dbReference type="FunFam" id="3.40.50.1000:FF:000084">
    <property type="entry name" value="Phospholipid-transporting ATPase"/>
    <property type="match status" value="1"/>
</dbReference>
<dbReference type="GO" id="GO:0045332">
    <property type="term" value="P:phospholipid translocation"/>
    <property type="evidence" value="ECO:0000318"/>
    <property type="project" value="GO_Central"/>
</dbReference>
<feature type="binding site" evidence="13">
    <location>
        <position position="474"/>
    </location>
    <ligand>
        <name>ATP</name>
        <dbReference type="ChEBI" id="CHEBI:30616"/>
    </ligand>
</feature>
<dbReference type="EC" id="7.6.2.1" evidence="15"/>
<evidence type="ECO:0000256" key="12">
    <source>
        <dbReference type="PIRSR" id="PIRSR606539-1"/>
    </source>
</evidence>
<organism evidence="18 19">
    <name type="scientific">Trichomonas vaginalis (strain ATCC PRA-98 / G3)</name>
    <dbReference type="NCBI Taxonomy" id="412133"/>
    <lineage>
        <taxon>Eukaryota</taxon>
        <taxon>Metamonada</taxon>
        <taxon>Parabasalia</taxon>
        <taxon>Trichomonadida</taxon>
        <taxon>Trichomonadidae</taxon>
        <taxon>Trichomonas</taxon>
    </lineage>
</organism>
<feature type="transmembrane region" description="Helical" evidence="15">
    <location>
        <begin position="821"/>
        <end position="843"/>
    </location>
</feature>
<dbReference type="Gene3D" id="3.40.50.1000">
    <property type="entry name" value="HAD superfamily/HAD-like"/>
    <property type="match status" value="1"/>
</dbReference>
<protein>
    <recommendedName>
        <fullName evidence="15">Phospholipid-transporting ATPase</fullName>
        <ecNumber evidence="15">7.6.2.1</ecNumber>
    </recommendedName>
</protein>
<dbReference type="OMA" id="QMYGNDK"/>
<dbReference type="Pfam" id="PF16212">
    <property type="entry name" value="PhoLip_ATPase_C"/>
    <property type="match status" value="1"/>
</dbReference>
<evidence type="ECO:0000256" key="6">
    <source>
        <dbReference type="ARBA" id="ARBA00022840"/>
    </source>
</evidence>
<dbReference type="PROSITE" id="PS00154">
    <property type="entry name" value="ATPASE_E1_E2"/>
    <property type="match status" value="1"/>
</dbReference>
<sequence length="1105" mass="125151">MGCFGSKVETEDRFICTNNPEHNTKYPDNTVVNSKYTVFTFLPKILWAHLRRFMNMYFFIIAILQLWSAVTPVNPITTWAPIVIIFAVAFVREGYDDIQQHKHDKVTNERLYNIIRSEREKTIQSQYILPGDILILNRNMEAPCDICLLYSSNADGKCCVETANLDGETNLKEKITVKQTQEMGPEGLRTSKIYIRCAAPNADLNSFDSSLFVNNPDGECIPINSEQFIQQGVFLRNVDKIYGLVCYTGKQTKLGLNAQAPPIKWTEIEKILNKVSLGIFVAQLILALITGSIGNSWKKHHKESEPYLCLKEDHPIGEKFDWIVLYIRCYLLTSIMIPVSLKVTIDICKYVYAMFIRNDKKMVYINKNDHTIQQCLVNNTSVIEDLGAIQYVFTDKTGTLTENEMKLTKIAIGSRYYGHNGQSEDILEDTTLTEAIQSQDHEVLSAICNLALCHTIKIIDTANGIVFEGVSPEEISFHEALQKIGIIVRQNKDETTISSEKLNFEPFKFRTLEVLPFSFTRRRMSVIVENTVTNTKVLFMKGAHENVVEHTGGSYSGFDSQVDTFSSLGLRVMALSMKQLTDQEYNQYKEEILAARQNHDNRIAECEKVYDKYEQGQKLIGITGIEDSLQDGVPLTIEMLRDAGIKVWMVTGDLMNTAVKIARSTRLISNDGEIIKLSTDAAGTDSRTLLQKVSEYVDTINHPFYLVIEGSAYCTNEFLGPLQKEFAQLASRARSVVCARTMPKQKAFYVEALKSLGCVTCAVGDGGNDVTMLRSAHIGIGIIGKEGRQAAVAADFAISQFSYIQRLILIHGRYSAYRTSWLTQFCFYKSILLALIQVGYLTMNGYSGSSYMNDFNLMCYNAIFTILPVIFFMFDKDVEESTIYLHPFVYTDSRKRMFINARTVFWWIIRSIYQAIVICVIAFNAFDVEHINGLDGSAANLAESQQIVYSSLILIVVVTTTIDTQNWTSLNFIFIWGNWVIYLLAAVCANMINDFSITRKMYLVMLRTMADPLAWFTVVTITGVATIPVLFVQALFATYLPTRSQSLRFNEIIVQCEYKPVYLVDLTAKENQFVVSNLYAAPPETIWDQSHNIFAPILALFGCWK</sequence>
<dbReference type="SUPFAM" id="SSF56784">
    <property type="entry name" value="HAD-like"/>
    <property type="match status" value="1"/>
</dbReference>
<dbReference type="NCBIfam" id="TIGR01494">
    <property type="entry name" value="ATPase_P-type"/>
    <property type="match status" value="1"/>
</dbReference>
<dbReference type="VEuPathDB" id="TrichDB:TVAG_028590"/>
<feature type="transmembrane region" description="Helical" evidence="15">
    <location>
        <begin position="76"/>
        <end position="95"/>
    </location>
</feature>
<keyword evidence="19" id="KW-1185">Reference proteome</keyword>
<dbReference type="GO" id="GO:0005886">
    <property type="term" value="C:plasma membrane"/>
    <property type="evidence" value="ECO:0000318"/>
    <property type="project" value="GO_Central"/>
</dbReference>
<comment type="catalytic activity">
    <reaction evidence="11 15">
        <text>ATP + H2O + phospholipidSide 1 = ADP + phosphate + phospholipidSide 2.</text>
        <dbReference type="EC" id="7.6.2.1"/>
    </reaction>
</comment>
<dbReference type="STRING" id="5722.A2E0A6"/>
<dbReference type="InterPro" id="IPR008250">
    <property type="entry name" value="ATPase_P-typ_transduc_dom_A_sf"/>
</dbReference>
<dbReference type="GO" id="GO:0140326">
    <property type="term" value="F:ATPase-coupled intramembrane lipid transporter activity"/>
    <property type="evidence" value="ECO:0000318"/>
    <property type="project" value="GO_Central"/>
</dbReference>
<evidence type="ECO:0000313" key="19">
    <source>
        <dbReference type="Proteomes" id="UP000001542"/>
    </source>
</evidence>
<dbReference type="SMR" id="A2E0A6"/>
<dbReference type="SFLD" id="SFLDS00003">
    <property type="entry name" value="Haloacid_Dehalogenase"/>
    <property type="match status" value="1"/>
</dbReference>
<evidence type="ECO:0000313" key="18">
    <source>
        <dbReference type="EMBL" id="EAY13906.1"/>
    </source>
</evidence>
<feature type="transmembrane region" description="Helical" evidence="15">
    <location>
        <begin position="325"/>
        <end position="352"/>
    </location>
</feature>
<evidence type="ECO:0000256" key="10">
    <source>
        <dbReference type="ARBA" id="ARBA00023136"/>
    </source>
</evidence>
<evidence type="ECO:0000256" key="1">
    <source>
        <dbReference type="ARBA" id="ARBA00004141"/>
    </source>
</evidence>
<feature type="binding site" evidence="13">
    <location>
        <position position="571"/>
    </location>
    <ligand>
        <name>ATP</name>
        <dbReference type="ChEBI" id="CHEBI:30616"/>
    </ligand>
</feature>
<dbReference type="InterPro" id="IPR001757">
    <property type="entry name" value="P_typ_ATPase"/>
</dbReference>
<dbReference type="AlphaFoldDB" id="A2E0A6"/>
<evidence type="ECO:0000256" key="15">
    <source>
        <dbReference type="RuleBase" id="RU362033"/>
    </source>
</evidence>
<dbReference type="InterPro" id="IPR032630">
    <property type="entry name" value="P_typ_ATPase_c"/>
</dbReference>
<dbReference type="eggNOG" id="KOG0206">
    <property type="taxonomic scope" value="Eukaryota"/>
</dbReference>
<feature type="transmembrane region" description="Helical" evidence="15">
    <location>
        <begin position="904"/>
        <end position="926"/>
    </location>
</feature>
<dbReference type="RefSeq" id="XP_001326129.1">
    <property type="nucleotide sequence ID" value="XM_001326094.1"/>
</dbReference>
<feature type="binding site" evidence="13">
    <location>
        <position position="541"/>
    </location>
    <ligand>
        <name>ATP</name>
        <dbReference type="ChEBI" id="CHEBI:30616"/>
    </ligand>
</feature>
<dbReference type="Gene3D" id="3.40.1110.10">
    <property type="entry name" value="Calcium-transporting ATPase, cytoplasmic domain N"/>
    <property type="match status" value="1"/>
</dbReference>
<reference evidence="18" key="1">
    <citation type="submission" date="2006-10" db="EMBL/GenBank/DDBJ databases">
        <authorList>
            <person name="Amadeo P."/>
            <person name="Zhao Q."/>
            <person name="Wortman J."/>
            <person name="Fraser-Liggett C."/>
            <person name="Carlton J."/>
        </authorList>
    </citation>
    <scope>NUCLEOTIDE SEQUENCE</scope>
    <source>
        <strain evidence="18">G3</strain>
    </source>
</reference>
<evidence type="ECO:0000256" key="4">
    <source>
        <dbReference type="ARBA" id="ARBA00022723"/>
    </source>
</evidence>
<dbReference type="GO" id="GO:0016887">
    <property type="term" value="F:ATP hydrolysis activity"/>
    <property type="evidence" value="ECO:0007669"/>
    <property type="project" value="InterPro"/>
</dbReference>
<evidence type="ECO:0000259" key="16">
    <source>
        <dbReference type="Pfam" id="PF16209"/>
    </source>
</evidence>
<feature type="active site" description="4-aspartylphosphate intermediate" evidence="12">
    <location>
        <position position="395"/>
    </location>
</feature>
<dbReference type="NCBIfam" id="TIGR01652">
    <property type="entry name" value="ATPase-Plipid"/>
    <property type="match status" value="1"/>
</dbReference>
<dbReference type="InterPro" id="IPR023214">
    <property type="entry name" value="HAD_sf"/>
</dbReference>
<feature type="binding site" evidence="14">
    <location>
        <position position="765"/>
    </location>
    <ligand>
        <name>Mg(2+)</name>
        <dbReference type="ChEBI" id="CHEBI:18420"/>
    </ligand>
</feature>
<dbReference type="SFLD" id="SFLDG00002">
    <property type="entry name" value="C1.7:_P-type_atpase_like"/>
    <property type="match status" value="1"/>
</dbReference>
<keyword evidence="6 13" id="KW-0067">ATP-binding</keyword>
<dbReference type="SUPFAM" id="SSF81665">
    <property type="entry name" value="Calcium ATPase, transmembrane domain M"/>
    <property type="match status" value="1"/>
</dbReference>
<keyword evidence="3 15" id="KW-0812">Transmembrane</keyword>
<evidence type="ECO:0000256" key="5">
    <source>
        <dbReference type="ARBA" id="ARBA00022741"/>
    </source>
</evidence>
<dbReference type="VEuPathDB" id="TrichDB:TVAGG3_0556850"/>
<dbReference type="InterPro" id="IPR023299">
    <property type="entry name" value="ATPase_P-typ_cyto_dom_N"/>
</dbReference>
<feature type="transmembrane region" description="Helical" evidence="15">
    <location>
        <begin position="53"/>
        <end position="70"/>
    </location>
</feature>
<evidence type="ECO:0000256" key="2">
    <source>
        <dbReference type="ARBA" id="ARBA00008109"/>
    </source>
</evidence>
<feature type="transmembrane region" description="Helical" evidence="15">
    <location>
        <begin position="1013"/>
        <end position="1040"/>
    </location>
</feature>
<feature type="binding site" evidence="14">
    <location>
        <position position="395"/>
    </location>
    <ligand>
        <name>Mg(2+)</name>
        <dbReference type="ChEBI" id="CHEBI:18420"/>
    </ligand>
</feature>
<feature type="binding site" evidence="14">
    <location>
        <position position="397"/>
    </location>
    <ligand>
        <name>Mg(2+)</name>
        <dbReference type="ChEBI" id="CHEBI:18420"/>
    </ligand>
</feature>
<evidence type="ECO:0000256" key="13">
    <source>
        <dbReference type="PIRSR" id="PIRSR606539-2"/>
    </source>
</evidence>
<feature type="binding site" evidence="13">
    <location>
        <position position="395"/>
    </location>
    <ligand>
        <name>ATP</name>
        <dbReference type="ChEBI" id="CHEBI:30616"/>
    </ligand>
</feature>
<dbReference type="Pfam" id="PF16209">
    <property type="entry name" value="PhoLip_ATPase_N"/>
    <property type="match status" value="1"/>
</dbReference>
<dbReference type="InParanoid" id="A2E0A6"/>
<feature type="binding site" evidence="13">
    <location>
        <position position="769"/>
    </location>
    <ligand>
        <name>ATP</name>
        <dbReference type="ChEBI" id="CHEBI:30616"/>
    </ligand>
</feature>
<proteinExistence type="inferred from homology"/>
<feature type="transmembrane region" description="Helical" evidence="15">
    <location>
        <begin position="275"/>
        <end position="294"/>
    </location>
</feature>
<dbReference type="InterPro" id="IPR032631">
    <property type="entry name" value="P-type_ATPase_N"/>
</dbReference>
<dbReference type="SFLD" id="SFLDF00027">
    <property type="entry name" value="p-type_atpase"/>
    <property type="match status" value="1"/>
</dbReference>
<dbReference type="InterPro" id="IPR018303">
    <property type="entry name" value="ATPase_P-typ_P_site"/>
</dbReference>
<feature type="binding site" evidence="13">
    <location>
        <position position="746"/>
    </location>
    <ligand>
        <name>ATP</name>
        <dbReference type="ChEBI" id="CHEBI:30616"/>
    </ligand>
</feature>
<reference evidence="18" key="2">
    <citation type="journal article" date="2007" name="Science">
        <title>Draft genome sequence of the sexually transmitted pathogen Trichomonas vaginalis.</title>
        <authorList>
            <person name="Carlton J.M."/>
            <person name="Hirt R.P."/>
            <person name="Silva J.C."/>
            <person name="Delcher A.L."/>
            <person name="Schatz M."/>
            <person name="Zhao Q."/>
            <person name="Wortman J.R."/>
            <person name="Bidwell S.L."/>
            <person name="Alsmark U.C.M."/>
            <person name="Besteiro S."/>
            <person name="Sicheritz-Ponten T."/>
            <person name="Noel C.J."/>
            <person name="Dacks J.B."/>
            <person name="Foster P.G."/>
            <person name="Simillion C."/>
            <person name="Van de Peer Y."/>
            <person name="Miranda-Saavedra D."/>
            <person name="Barton G.J."/>
            <person name="Westrop G.D."/>
            <person name="Mueller S."/>
            <person name="Dessi D."/>
            <person name="Fiori P.L."/>
            <person name="Ren Q."/>
            <person name="Paulsen I."/>
            <person name="Zhang H."/>
            <person name="Bastida-Corcuera F.D."/>
            <person name="Simoes-Barbosa A."/>
            <person name="Brown M.T."/>
            <person name="Hayes R.D."/>
            <person name="Mukherjee M."/>
            <person name="Okumura C.Y."/>
            <person name="Schneider R."/>
            <person name="Smith A.J."/>
            <person name="Vanacova S."/>
            <person name="Villalvazo M."/>
            <person name="Haas B.J."/>
            <person name="Pertea M."/>
            <person name="Feldblyum T.V."/>
            <person name="Utterback T.R."/>
            <person name="Shu C.L."/>
            <person name="Osoegawa K."/>
            <person name="de Jong P.J."/>
            <person name="Hrdy I."/>
            <person name="Horvathova L."/>
            <person name="Zubacova Z."/>
            <person name="Dolezal P."/>
            <person name="Malik S.B."/>
            <person name="Logsdon J.M. Jr."/>
            <person name="Henze K."/>
            <person name="Gupta A."/>
            <person name="Wang C.C."/>
            <person name="Dunne R.L."/>
            <person name="Upcroft J.A."/>
            <person name="Upcroft P."/>
            <person name="White O."/>
            <person name="Salzberg S.L."/>
            <person name="Tang P."/>
            <person name="Chiu C.-H."/>
            <person name="Lee Y.-S."/>
            <person name="Embley T.M."/>
            <person name="Coombs G.H."/>
            <person name="Mottram J.C."/>
            <person name="Tachezy J."/>
            <person name="Fraser-Liggett C.M."/>
            <person name="Johnson P.J."/>
        </authorList>
    </citation>
    <scope>NUCLEOTIDE SEQUENCE [LARGE SCALE GENOMIC DNA]</scope>
    <source>
        <strain evidence="18">G3</strain>
    </source>
</reference>
<feature type="binding site" evidence="13">
    <location>
        <position position="768"/>
    </location>
    <ligand>
        <name>ATP</name>
        <dbReference type="ChEBI" id="CHEBI:30616"/>
    </ligand>
</feature>
<comment type="similarity">
    <text evidence="2 15">Belongs to the cation transport ATPase (P-type) (TC 3.A.3) family. Type IV subfamily.</text>
</comment>
<dbReference type="InterPro" id="IPR006539">
    <property type="entry name" value="P-type_ATPase_IV"/>
</dbReference>
<dbReference type="PANTHER" id="PTHR24092">
    <property type="entry name" value="PROBABLE PHOSPHOLIPID-TRANSPORTING ATPASE"/>
    <property type="match status" value="1"/>
</dbReference>
<feature type="binding site" evidence="13">
    <location>
        <position position="397"/>
    </location>
    <ligand>
        <name>ATP</name>
        <dbReference type="ChEBI" id="CHEBI:30616"/>
    </ligand>
</feature>
<dbReference type="InterPro" id="IPR044492">
    <property type="entry name" value="P_typ_ATPase_HD_dom"/>
</dbReference>
<dbReference type="GO" id="GO:0005524">
    <property type="term" value="F:ATP binding"/>
    <property type="evidence" value="ECO:0007669"/>
    <property type="project" value="UniProtKB-UniRule"/>
</dbReference>
<name>A2E0A6_TRIV3</name>
<dbReference type="PRINTS" id="PR00119">
    <property type="entry name" value="CATATPASE"/>
</dbReference>
<dbReference type="InterPro" id="IPR036412">
    <property type="entry name" value="HAD-like_sf"/>
</dbReference>
<evidence type="ECO:0000256" key="11">
    <source>
        <dbReference type="ARBA" id="ARBA00034036"/>
    </source>
</evidence>
<keyword evidence="5 13" id="KW-0547">Nucleotide-binding</keyword>
<keyword evidence="4 14" id="KW-0479">Metal-binding</keyword>
<evidence type="ECO:0000256" key="14">
    <source>
        <dbReference type="PIRSR" id="PIRSR606539-3"/>
    </source>
</evidence>
<keyword evidence="10 15" id="KW-0472">Membrane</keyword>
<dbReference type="OrthoDB" id="377733at2759"/>
<dbReference type="Pfam" id="PF13246">
    <property type="entry name" value="Cation_ATPase"/>
    <property type="match status" value="1"/>
</dbReference>
<feature type="binding site" evidence="13">
    <location>
        <position position="517"/>
    </location>
    <ligand>
        <name>ATP</name>
        <dbReference type="ChEBI" id="CHEBI:30616"/>
    </ligand>
</feature>
<feature type="domain" description="P-type ATPase C-terminal" evidence="17">
    <location>
        <begin position="792"/>
        <end position="1042"/>
    </location>
</feature>
<feature type="binding site" evidence="13">
    <location>
        <position position="653"/>
    </location>
    <ligand>
        <name>ATP</name>
        <dbReference type="ChEBI" id="CHEBI:30616"/>
    </ligand>
</feature>
<dbReference type="InterPro" id="IPR023298">
    <property type="entry name" value="ATPase_P-typ_TM_dom_sf"/>
</dbReference>
<feature type="transmembrane region" description="Helical" evidence="15">
    <location>
        <begin position="970"/>
        <end position="993"/>
    </location>
</feature>
<dbReference type="SUPFAM" id="SSF81660">
    <property type="entry name" value="Metal cation-transporting ATPase, ATP-binding domain N"/>
    <property type="match status" value="1"/>
</dbReference>
<evidence type="ECO:0000256" key="7">
    <source>
        <dbReference type="ARBA" id="ARBA00022842"/>
    </source>
</evidence>
<dbReference type="Gene3D" id="2.70.150.10">
    <property type="entry name" value="Calcium-transporting ATPase, cytoplasmic transduction domain A"/>
    <property type="match status" value="1"/>
</dbReference>
<keyword evidence="8 15" id="KW-1278">Translocase</keyword>
<evidence type="ECO:0000256" key="9">
    <source>
        <dbReference type="ARBA" id="ARBA00022989"/>
    </source>
</evidence>
<gene>
    <name evidence="18" type="ORF">TVAG_028590</name>
</gene>
<comment type="cofactor">
    <cofactor evidence="14">
        <name>Mg(2+)</name>
        <dbReference type="ChEBI" id="CHEBI:18420"/>
    </cofactor>
</comment>
<dbReference type="Proteomes" id="UP000001542">
    <property type="component" value="Unassembled WGS sequence"/>
</dbReference>
<feature type="binding site" evidence="14">
    <location>
        <position position="769"/>
    </location>
    <ligand>
        <name>Mg(2+)</name>
        <dbReference type="ChEBI" id="CHEBI:18420"/>
    </ligand>
</feature>
<keyword evidence="7 14" id="KW-0460">Magnesium</keyword>
<feature type="binding site" evidence="13">
    <location>
        <position position="651"/>
    </location>
    <ligand>
        <name>ATP</name>
        <dbReference type="ChEBI" id="CHEBI:30616"/>
    </ligand>
</feature>
<keyword evidence="9 15" id="KW-1133">Transmembrane helix</keyword>
<comment type="subcellular location">
    <subcellularLocation>
        <location evidence="1 15">Membrane</location>
        <topology evidence="1 15">Multi-pass membrane protein</topology>
    </subcellularLocation>
</comment>
<feature type="binding site" evidence="13">
    <location>
        <position position="396"/>
    </location>
    <ligand>
        <name>ATP</name>
        <dbReference type="ChEBI" id="CHEBI:30616"/>
    </ligand>
</feature>
<feature type="binding site" evidence="13">
    <location>
        <position position="740"/>
    </location>
    <ligand>
        <name>ATP</name>
        <dbReference type="ChEBI" id="CHEBI:30616"/>
    </ligand>
</feature>
<feature type="transmembrane region" description="Helical" evidence="15">
    <location>
        <begin position="855"/>
        <end position="874"/>
    </location>
</feature>
<feature type="binding site" evidence="13">
    <location>
        <position position="652"/>
    </location>
    <ligand>
        <name>ATP</name>
        <dbReference type="ChEBI" id="CHEBI:30616"/>
    </ligand>
</feature>
<accession>A2E0A6</accession>
<dbReference type="FunFam" id="3.40.1110.10:FF:000207">
    <property type="entry name" value="Phospholipid-transporting ATPase"/>
    <property type="match status" value="1"/>
</dbReference>
<dbReference type="SUPFAM" id="SSF81653">
    <property type="entry name" value="Calcium ATPase, transduction domain A"/>
    <property type="match status" value="1"/>
</dbReference>
<evidence type="ECO:0000256" key="8">
    <source>
        <dbReference type="ARBA" id="ARBA00022967"/>
    </source>
</evidence>